<dbReference type="PANTHER" id="PTHR33385">
    <property type="entry name" value="PROTEIN XRI1"/>
    <property type="match status" value="1"/>
</dbReference>
<gene>
    <name evidence="2" type="ORF">Sjap_014801</name>
</gene>
<evidence type="ECO:0008006" key="4">
    <source>
        <dbReference type="Google" id="ProtNLM"/>
    </source>
</evidence>
<comment type="caution">
    <text evidence="2">The sequence shown here is derived from an EMBL/GenBank/DDBJ whole genome shotgun (WGS) entry which is preliminary data.</text>
</comment>
<dbReference type="GO" id="GO:0007140">
    <property type="term" value="P:male meiotic nuclear division"/>
    <property type="evidence" value="ECO:0007669"/>
    <property type="project" value="InterPro"/>
</dbReference>
<feature type="region of interest" description="Disordered" evidence="1">
    <location>
        <begin position="127"/>
        <end position="150"/>
    </location>
</feature>
<dbReference type="PANTHER" id="PTHR33385:SF18">
    <property type="entry name" value="XRI1-LIKE PROTEIN"/>
    <property type="match status" value="1"/>
</dbReference>
<evidence type="ECO:0000313" key="3">
    <source>
        <dbReference type="Proteomes" id="UP001417504"/>
    </source>
</evidence>
<proteinExistence type="predicted"/>
<evidence type="ECO:0000313" key="2">
    <source>
        <dbReference type="EMBL" id="KAK9115854.1"/>
    </source>
</evidence>
<dbReference type="GO" id="GO:0007143">
    <property type="term" value="P:female meiotic nuclear division"/>
    <property type="evidence" value="ECO:0007669"/>
    <property type="project" value="InterPro"/>
</dbReference>
<accession>A0AAP0NRU1</accession>
<dbReference type="InterPro" id="IPR039933">
    <property type="entry name" value="XRI1"/>
</dbReference>
<dbReference type="EMBL" id="JBBNAE010000006">
    <property type="protein sequence ID" value="KAK9115854.1"/>
    <property type="molecule type" value="Genomic_DNA"/>
</dbReference>
<dbReference type="Proteomes" id="UP001417504">
    <property type="component" value="Unassembled WGS sequence"/>
</dbReference>
<protein>
    <recommendedName>
        <fullName evidence="4">Protein XRI1</fullName>
    </recommendedName>
</protein>
<dbReference type="AlphaFoldDB" id="A0AAP0NRU1"/>
<evidence type="ECO:0000256" key="1">
    <source>
        <dbReference type="SAM" id="MobiDB-lite"/>
    </source>
</evidence>
<sequence>MALEGNLCSYHCSLGWDLPSFGALNADMSMDLLSPLASDLCSESGYLEDALGIKWSSCFKRRKTLSYSSPVNDSLLMPQFSKSFWSYDSDNNVGDPFQNSSSQRQKSVIPDDKSSLDCIVRERITNECTPSSKPSTPDGHKEQHSPHSSLQVMTEYSAITKDDLLSRSGETSNIKVVYPFDMVKPGGIEGDVTLNEINKRLLRRPTRPVRHPVGDAACHPRILTDRLGPSGKAVATLTRIHTQGRGSVTIIRTRG</sequence>
<organism evidence="2 3">
    <name type="scientific">Stephania japonica</name>
    <dbReference type="NCBI Taxonomy" id="461633"/>
    <lineage>
        <taxon>Eukaryota</taxon>
        <taxon>Viridiplantae</taxon>
        <taxon>Streptophyta</taxon>
        <taxon>Embryophyta</taxon>
        <taxon>Tracheophyta</taxon>
        <taxon>Spermatophyta</taxon>
        <taxon>Magnoliopsida</taxon>
        <taxon>Ranunculales</taxon>
        <taxon>Menispermaceae</taxon>
        <taxon>Menispermoideae</taxon>
        <taxon>Cissampelideae</taxon>
        <taxon>Stephania</taxon>
    </lineage>
</organism>
<keyword evidence="3" id="KW-1185">Reference proteome</keyword>
<name>A0AAP0NRU1_9MAGN</name>
<reference evidence="2 3" key="1">
    <citation type="submission" date="2024-01" db="EMBL/GenBank/DDBJ databases">
        <title>Genome assemblies of Stephania.</title>
        <authorList>
            <person name="Yang L."/>
        </authorList>
    </citation>
    <scope>NUCLEOTIDE SEQUENCE [LARGE SCALE GENOMIC DNA]</scope>
    <source>
        <strain evidence="2">QJT</strain>
        <tissue evidence="2">Leaf</tissue>
    </source>
</reference>